<name>A0ABM1EQ95_PRICU</name>
<proteinExistence type="predicted"/>
<keyword evidence="2" id="KW-1185">Reference proteome</keyword>
<evidence type="ECO:0000313" key="2">
    <source>
        <dbReference type="Proteomes" id="UP000695022"/>
    </source>
</evidence>
<accession>A0ABM1EQ95</accession>
<gene>
    <name evidence="3" type="primary">LOC106814556</name>
</gene>
<dbReference type="Proteomes" id="UP000695022">
    <property type="component" value="Unplaced"/>
</dbReference>
<dbReference type="RefSeq" id="XP_014674366.1">
    <property type="nucleotide sequence ID" value="XM_014818880.1"/>
</dbReference>
<sequence>MLQCKTKHLTRLLILLGIAAVLIGARSRSRHRTSYASMGYGHSSRRGPSYTPLNRYHPLKRSPLNNNPGDHGYPDRAATVQQVCVFTPLYGSGYQPFSVLNRYHGTHGSPFNGNPGDHAFPTGFSLPYAPSGLSYSSGYGGGHRGGYNPMILYCATTPAP</sequence>
<evidence type="ECO:0000256" key="1">
    <source>
        <dbReference type="SAM" id="MobiDB-lite"/>
    </source>
</evidence>
<dbReference type="GeneID" id="106814556"/>
<evidence type="ECO:0000313" key="3">
    <source>
        <dbReference type="RefSeq" id="XP_014674366.1"/>
    </source>
</evidence>
<protein>
    <submittedName>
        <fullName evidence="3">Uncharacterized protein LOC106814556</fullName>
    </submittedName>
</protein>
<reference evidence="3" key="1">
    <citation type="submission" date="2025-08" db="UniProtKB">
        <authorList>
            <consortium name="RefSeq"/>
        </authorList>
    </citation>
    <scope>IDENTIFICATION</scope>
</reference>
<organism evidence="2 3">
    <name type="scientific">Priapulus caudatus</name>
    <name type="common">Priapulid worm</name>
    <dbReference type="NCBI Taxonomy" id="37621"/>
    <lineage>
        <taxon>Eukaryota</taxon>
        <taxon>Metazoa</taxon>
        <taxon>Ecdysozoa</taxon>
        <taxon>Scalidophora</taxon>
        <taxon>Priapulida</taxon>
        <taxon>Priapulimorpha</taxon>
        <taxon>Priapulimorphida</taxon>
        <taxon>Priapulidae</taxon>
        <taxon>Priapulus</taxon>
    </lineage>
</organism>
<feature type="region of interest" description="Disordered" evidence="1">
    <location>
        <begin position="34"/>
        <end position="56"/>
    </location>
</feature>